<accession>A0A8R7PWN0</accession>
<reference evidence="3" key="1">
    <citation type="journal article" date="2013" name="Nature">
        <title>Draft genome of the wheat A-genome progenitor Triticum urartu.</title>
        <authorList>
            <person name="Ling H.Q."/>
            <person name="Zhao S."/>
            <person name="Liu D."/>
            <person name="Wang J."/>
            <person name="Sun H."/>
            <person name="Zhang C."/>
            <person name="Fan H."/>
            <person name="Li D."/>
            <person name="Dong L."/>
            <person name="Tao Y."/>
            <person name="Gao C."/>
            <person name="Wu H."/>
            <person name="Li Y."/>
            <person name="Cui Y."/>
            <person name="Guo X."/>
            <person name="Zheng S."/>
            <person name="Wang B."/>
            <person name="Yu K."/>
            <person name="Liang Q."/>
            <person name="Yang W."/>
            <person name="Lou X."/>
            <person name="Chen J."/>
            <person name="Feng M."/>
            <person name="Jian J."/>
            <person name="Zhang X."/>
            <person name="Luo G."/>
            <person name="Jiang Y."/>
            <person name="Liu J."/>
            <person name="Wang Z."/>
            <person name="Sha Y."/>
            <person name="Zhang B."/>
            <person name="Wu H."/>
            <person name="Tang D."/>
            <person name="Shen Q."/>
            <person name="Xue P."/>
            <person name="Zou S."/>
            <person name="Wang X."/>
            <person name="Liu X."/>
            <person name="Wang F."/>
            <person name="Yang Y."/>
            <person name="An X."/>
            <person name="Dong Z."/>
            <person name="Zhang K."/>
            <person name="Zhang X."/>
            <person name="Luo M.C."/>
            <person name="Dvorak J."/>
            <person name="Tong Y."/>
            <person name="Wang J."/>
            <person name="Yang H."/>
            <person name="Li Z."/>
            <person name="Wang D."/>
            <person name="Zhang A."/>
            <person name="Wang J."/>
        </authorList>
    </citation>
    <scope>NUCLEOTIDE SEQUENCE</scope>
    <source>
        <strain evidence="3">cv. G1812</strain>
    </source>
</reference>
<dbReference type="Proteomes" id="UP000015106">
    <property type="component" value="Chromosome 3"/>
</dbReference>
<dbReference type="Gramene" id="TuG1812G0300003831.01.T01">
    <property type="protein sequence ID" value="TuG1812G0300003831.01.T01.cds462961"/>
    <property type="gene ID" value="TuG1812G0300003831.01"/>
</dbReference>
<evidence type="ECO:0000313" key="2">
    <source>
        <dbReference type="EnsemblPlants" id="TuG1812G0300003831.01.T01.cds462961"/>
    </source>
</evidence>
<dbReference type="AlphaFoldDB" id="A0A8R7PWN0"/>
<feature type="compositionally biased region" description="Polar residues" evidence="1">
    <location>
        <begin position="77"/>
        <end position="88"/>
    </location>
</feature>
<organism evidence="2 3">
    <name type="scientific">Triticum urartu</name>
    <name type="common">Red wild einkorn</name>
    <name type="synonym">Crithodium urartu</name>
    <dbReference type="NCBI Taxonomy" id="4572"/>
    <lineage>
        <taxon>Eukaryota</taxon>
        <taxon>Viridiplantae</taxon>
        <taxon>Streptophyta</taxon>
        <taxon>Embryophyta</taxon>
        <taxon>Tracheophyta</taxon>
        <taxon>Spermatophyta</taxon>
        <taxon>Magnoliopsida</taxon>
        <taxon>Liliopsida</taxon>
        <taxon>Poales</taxon>
        <taxon>Poaceae</taxon>
        <taxon>BOP clade</taxon>
        <taxon>Pooideae</taxon>
        <taxon>Triticodae</taxon>
        <taxon>Triticeae</taxon>
        <taxon>Triticinae</taxon>
        <taxon>Triticum</taxon>
    </lineage>
</organism>
<reference evidence="2" key="2">
    <citation type="submission" date="2018-03" db="EMBL/GenBank/DDBJ databases">
        <title>The Triticum urartu genome reveals the dynamic nature of wheat genome evolution.</title>
        <authorList>
            <person name="Ling H."/>
            <person name="Ma B."/>
            <person name="Shi X."/>
            <person name="Liu H."/>
            <person name="Dong L."/>
            <person name="Sun H."/>
            <person name="Cao Y."/>
            <person name="Gao Q."/>
            <person name="Zheng S."/>
            <person name="Li Y."/>
            <person name="Yu Y."/>
            <person name="Du H."/>
            <person name="Qi M."/>
            <person name="Li Y."/>
            <person name="Yu H."/>
            <person name="Cui Y."/>
            <person name="Wang N."/>
            <person name="Chen C."/>
            <person name="Wu H."/>
            <person name="Zhao Y."/>
            <person name="Zhang J."/>
            <person name="Li Y."/>
            <person name="Zhou W."/>
            <person name="Zhang B."/>
            <person name="Hu W."/>
            <person name="Eijk M."/>
            <person name="Tang J."/>
            <person name="Witsenboer H."/>
            <person name="Zhao S."/>
            <person name="Li Z."/>
            <person name="Zhang A."/>
            <person name="Wang D."/>
            <person name="Liang C."/>
        </authorList>
    </citation>
    <scope>NUCLEOTIDE SEQUENCE [LARGE SCALE GENOMIC DNA]</scope>
    <source>
        <strain evidence="2">cv. G1812</strain>
    </source>
</reference>
<dbReference type="EnsemblPlants" id="TuG1812G0300003831.01.T01">
    <property type="protein sequence ID" value="TuG1812G0300003831.01.T01.cds462961"/>
    <property type="gene ID" value="TuG1812G0300003831.01"/>
</dbReference>
<sequence length="88" mass="10023">MTSSRYAFLSHAKSESQETPAAQIRFRVNHYGSKSLWHHAQLEITVLNLEHRKKTASSPELLVQEASYEATKKLNPTRHTSSPKHITP</sequence>
<evidence type="ECO:0000256" key="1">
    <source>
        <dbReference type="SAM" id="MobiDB-lite"/>
    </source>
</evidence>
<reference evidence="2" key="3">
    <citation type="submission" date="2022-06" db="UniProtKB">
        <authorList>
            <consortium name="EnsemblPlants"/>
        </authorList>
    </citation>
    <scope>IDENTIFICATION</scope>
</reference>
<proteinExistence type="predicted"/>
<protein>
    <submittedName>
        <fullName evidence="2">Uncharacterized protein</fullName>
    </submittedName>
</protein>
<name>A0A8R7PWN0_TRIUA</name>
<evidence type="ECO:0000313" key="3">
    <source>
        <dbReference type="Proteomes" id="UP000015106"/>
    </source>
</evidence>
<feature type="region of interest" description="Disordered" evidence="1">
    <location>
        <begin position="55"/>
        <end position="88"/>
    </location>
</feature>
<keyword evidence="3" id="KW-1185">Reference proteome</keyword>